<dbReference type="Gene3D" id="3.60.10.10">
    <property type="entry name" value="Endonuclease/exonuclease/phosphatase"/>
    <property type="match status" value="1"/>
</dbReference>
<dbReference type="AlphaFoldDB" id="A0A835CFQ5"/>
<name>A0A835CFQ5_9FABA</name>
<evidence type="ECO:0000313" key="2">
    <source>
        <dbReference type="Proteomes" id="UP000634136"/>
    </source>
</evidence>
<dbReference type="InterPro" id="IPR036691">
    <property type="entry name" value="Endo/exonu/phosph_ase_sf"/>
</dbReference>
<evidence type="ECO:0000313" key="1">
    <source>
        <dbReference type="EMBL" id="KAF7839851.1"/>
    </source>
</evidence>
<protein>
    <submittedName>
        <fullName evidence="1">Ribonuclease H</fullName>
    </submittedName>
</protein>
<dbReference type="SUPFAM" id="SSF56219">
    <property type="entry name" value="DNase I-like"/>
    <property type="match status" value="1"/>
</dbReference>
<reference evidence="1" key="1">
    <citation type="submission" date="2020-09" db="EMBL/GenBank/DDBJ databases">
        <title>Genome-Enabled Discovery of Anthraquinone Biosynthesis in Senna tora.</title>
        <authorList>
            <person name="Kang S.-H."/>
            <person name="Pandey R.P."/>
            <person name="Lee C.-M."/>
            <person name="Sim J.-S."/>
            <person name="Jeong J.-T."/>
            <person name="Choi B.-S."/>
            <person name="Jung M."/>
            <person name="Ginzburg D."/>
            <person name="Zhao K."/>
            <person name="Won S.Y."/>
            <person name="Oh T.-J."/>
            <person name="Yu Y."/>
            <person name="Kim N.-H."/>
            <person name="Lee O.R."/>
            <person name="Lee T.-H."/>
            <person name="Bashyal P."/>
            <person name="Kim T.-S."/>
            <person name="Lee W.-H."/>
            <person name="Kawkins C."/>
            <person name="Kim C.-K."/>
            <person name="Kim J.S."/>
            <person name="Ahn B.O."/>
            <person name="Rhee S.Y."/>
            <person name="Sohng J.K."/>
        </authorList>
    </citation>
    <scope>NUCLEOTIDE SEQUENCE</scope>
    <source>
        <tissue evidence="1">Leaf</tissue>
    </source>
</reference>
<sequence length="566" mass="67058">MVFLLETRCSGKRAENSIKRCGFNFNDICEARGFLGGIWAMWNHDVTTKCIQKHNQFIQFEFEDQKKEKWGIIAVYANPHLNIRSKLWPEIEEICSNSPCLFIVAARRPIFTWEGPRRPNQEKLYKRLDRVLCTAKWSSLFAEASTKCLTRTHSDHHPILIDTDRKEGNAQNRPFRFEMCWMQHKEFTNFLTKAWDKRVDHQQMLDLLTMKLKEWNKDTFGDLKQRKNILTRRLHGTQSPIDRSYNPFLEKLGRELKNELEDVLNQEEELWFQKARCMWIREGNRNTKYYHTKAIARRRRNKITMLKNQSGDWTENKEEIKSIILDYYMTLFKEDQPNREVEAFPSCWPQIEQITWDRGLGFRSLHEMNKAFLYKLAWQLVNNKDALWVRIIKANYGCSSKSGAMVPAKSTDSRLWKEILKFWPDFYKNIVWEMGNGQDIDMWHDQWVPNTKKLEDVSYIWLWRNKSLKEDDFKFPDDPGRVILNYAKIQNQAWETVQVTPSLDKIVIKEAWLKPEYGWVKVNTDGAVWRNSNIAGCGGLIRDHHGAWIKGFMRNIGISSPVGAEA</sequence>
<dbReference type="PANTHER" id="PTHR33710:SF71">
    <property type="entry name" value="ENDONUCLEASE_EXONUCLEASE_PHOSPHATASE DOMAIN-CONTAINING PROTEIN"/>
    <property type="match status" value="1"/>
</dbReference>
<dbReference type="EMBL" id="JAAIUW010000003">
    <property type="protein sequence ID" value="KAF7839851.1"/>
    <property type="molecule type" value="Genomic_DNA"/>
</dbReference>
<organism evidence="1 2">
    <name type="scientific">Senna tora</name>
    <dbReference type="NCBI Taxonomy" id="362788"/>
    <lineage>
        <taxon>Eukaryota</taxon>
        <taxon>Viridiplantae</taxon>
        <taxon>Streptophyta</taxon>
        <taxon>Embryophyta</taxon>
        <taxon>Tracheophyta</taxon>
        <taxon>Spermatophyta</taxon>
        <taxon>Magnoliopsida</taxon>
        <taxon>eudicotyledons</taxon>
        <taxon>Gunneridae</taxon>
        <taxon>Pentapetalae</taxon>
        <taxon>rosids</taxon>
        <taxon>fabids</taxon>
        <taxon>Fabales</taxon>
        <taxon>Fabaceae</taxon>
        <taxon>Caesalpinioideae</taxon>
        <taxon>Cassia clade</taxon>
        <taxon>Senna</taxon>
    </lineage>
</organism>
<comment type="caution">
    <text evidence="1">The sequence shown here is derived from an EMBL/GenBank/DDBJ whole genome shotgun (WGS) entry which is preliminary data.</text>
</comment>
<dbReference type="OrthoDB" id="1436718at2759"/>
<keyword evidence="2" id="KW-1185">Reference proteome</keyword>
<dbReference type="InterPro" id="IPR044730">
    <property type="entry name" value="RNase_H-like_dom_plant"/>
</dbReference>
<gene>
    <name evidence="1" type="ORF">G2W53_008333</name>
</gene>
<dbReference type="PANTHER" id="PTHR33710">
    <property type="entry name" value="BNAC02G09200D PROTEIN"/>
    <property type="match status" value="1"/>
</dbReference>
<accession>A0A835CFQ5</accession>
<dbReference type="CDD" id="cd06222">
    <property type="entry name" value="RNase_H_like"/>
    <property type="match status" value="1"/>
</dbReference>
<dbReference type="Proteomes" id="UP000634136">
    <property type="component" value="Unassembled WGS sequence"/>
</dbReference>
<proteinExistence type="predicted"/>